<dbReference type="Proteomes" id="UP000037069">
    <property type="component" value="Unassembled WGS sequence"/>
</dbReference>
<evidence type="ECO:0000313" key="3">
    <source>
        <dbReference type="Proteomes" id="UP000037069"/>
    </source>
</evidence>
<dbReference type="EMBL" id="JRES01001077">
    <property type="protein sequence ID" value="KNC25701.1"/>
    <property type="molecule type" value="Genomic_DNA"/>
</dbReference>
<protein>
    <recommendedName>
        <fullName evidence="1">F-box domain-containing protein</fullName>
    </recommendedName>
</protein>
<evidence type="ECO:0000313" key="2">
    <source>
        <dbReference type="EMBL" id="KNC25701.1"/>
    </source>
</evidence>
<keyword evidence="3" id="KW-1185">Reference proteome</keyword>
<name>A0A0L0C0C6_LUCCU</name>
<comment type="caution">
    <text evidence="2">The sequence shown here is derived from an EMBL/GenBank/DDBJ whole genome shotgun (WGS) entry which is preliminary data.</text>
</comment>
<evidence type="ECO:0000259" key="1">
    <source>
        <dbReference type="Pfam" id="PF00646"/>
    </source>
</evidence>
<dbReference type="Gene3D" id="3.80.10.10">
    <property type="entry name" value="Ribonuclease Inhibitor"/>
    <property type="match status" value="1"/>
</dbReference>
<dbReference type="SUPFAM" id="SSF52047">
    <property type="entry name" value="RNI-like"/>
    <property type="match status" value="1"/>
</dbReference>
<accession>A0A0L0C0C6</accession>
<feature type="domain" description="F-box" evidence="1">
    <location>
        <begin position="35"/>
        <end position="70"/>
    </location>
</feature>
<dbReference type="InterPro" id="IPR032675">
    <property type="entry name" value="LRR_dom_sf"/>
</dbReference>
<organism evidence="2 3">
    <name type="scientific">Lucilia cuprina</name>
    <name type="common">Green bottle fly</name>
    <name type="synonym">Australian sheep blowfly</name>
    <dbReference type="NCBI Taxonomy" id="7375"/>
    <lineage>
        <taxon>Eukaryota</taxon>
        <taxon>Metazoa</taxon>
        <taxon>Ecdysozoa</taxon>
        <taxon>Arthropoda</taxon>
        <taxon>Hexapoda</taxon>
        <taxon>Insecta</taxon>
        <taxon>Pterygota</taxon>
        <taxon>Neoptera</taxon>
        <taxon>Endopterygota</taxon>
        <taxon>Diptera</taxon>
        <taxon>Brachycera</taxon>
        <taxon>Muscomorpha</taxon>
        <taxon>Oestroidea</taxon>
        <taxon>Calliphoridae</taxon>
        <taxon>Luciliinae</taxon>
        <taxon>Lucilia</taxon>
    </lineage>
</organism>
<gene>
    <name evidence="2" type="ORF">FF38_12894</name>
</gene>
<sequence>MQKWCLMRGEVHYAKDYPSQLLTPRRSAKTLTTHLQDLNHDCLREIFQHLDLAAQFSLLKSSQQFYDIILYDIWYPYYDEIFDLSKDLSIATQTKDFQMDFLSLILNNFSRVQGIVLEIFQKYMNKFNNKEFPQVLTLKILNTKNSITENNILDLQHIYKFPYLQELQLEDICIEFSLKECLIPLKVLTLRNVTVLNANEGDLLKIILSSNLEKLTLLTLPSEHFAFTNFSEISKCLQLKELTLSLHYLHEPRLLDYILDLPSLQILTLESKDNFYFSSKDHTILYVILKIFSQNPYKSIRGLQLNGMPEKIFYMCPYLQDIKTLNWFVTKIFHRKLDGSVEWKSDVPQVIKSFYDFVVDNGSLKNLYVKDNIFHKKRVIKDANFENKLQELRESKGFQRLNIISNYKKSDVSKVFYDLPEGGVRFFIESRE</sequence>
<dbReference type="InterPro" id="IPR001810">
    <property type="entry name" value="F-box_dom"/>
</dbReference>
<dbReference type="Pfam" id="PF00646">
    <property type="entry name" value="F-box"/>
    <property type="match status" value="1"/>
</dbReference>
<proteinExistence type="predicted"/>
<reference evidence="2 3" key="1">
    <citation type="journal article" date="2015" name="Nat. Commun.">
        <title>Lucilia cuprina genome unlocks parasitic fly biology to underpin future interventions.</title>
        <authorList>
            <person name="Anstead C.A."/>
            <person name="Korhonen P.K."/>
            <person name="Young N.D."/>
            <person name="Hall R.S."/>
            <person name="Jex A.R."/>
            <person name="Murali S.C."/>
            <person name="Hughes D.S."/>
            <person name="Lee S.F."/>
            <person name="Perry T."/>
            <person name="Stroehlein A.J."/>
            <person name="Ansell B.R."/>
            <person name="Breugelmans B."/>
            <person name="Hofmann A."/>
            <person name="Qu J."/>
            <person name="Dugan S."/>
            <person name="Lee S.L."/>
            <person name="Chao H."/>
            <person name="Dinh H."/>
            <person name="Han Y."/>
            <person name="Doddapaneni H.V."/>
            <person name="Worley K.C."/>
            <person name="Muzny D.M."/>
            <person name="Ioannidis P."/>
            <person name="Waterhouse R.M."/>
            <person name="Zdobnov E.M."/>
            <person name="James P.J."/>
            <person name="Bagnall N.H."/>
            <person name="Kotze A.C."/>
            <person name="Gibbs R.A."/>
            <person name="Richards S."/>
            <person name="Batterham P."/>
            <person name="Gasser R.B."/>
        </authorList>
    </citation>
    <scope>NUCLEOTIDE SEQUENCE [LARGE SCALE GENOMIC DNA]</scope>
    <source>
        <strain evidence="2 3">LS</strain>
        <tissue evidence="2">Full body</tissue>
    </source>
</reference>
<dbReference type="OrthoDB" id="7982921at2759"/>
<dbReference type="AlphaFoldDB" id="A0A0L0C0C6"/>